<accession>A0A8B3CSF9</accession>
<dbReference type="Proteomes" id="UP000266669">
    <property type="component" value="Unassembled WGS sequence"/>
</dbReference>
<sequence>MYLLGYPSLGAFVSMSELYLVHLISLYTKPAVHFYDDPVHLLSAYANLDPSVSPQNPKSISLVFSYENASLVKDPISGGYTTSEKIKEGKEKAITGLLLVLILDFSVTQVISMISKKKEKTSVERGSFELKVGSRFRPETGESESKVSLFFYFKRAILF</sequence>
<reference evidence="2" key="1">
    <citation type="submission" date="2018-05" db="EMBL/GenBank/DDBJ databases">
        <title>Leptospira yasudae sp. nov. and Leptospira stimsonii sp. nov., two pathogenic species of the genus Leptospira isolated from environmental sources.</title>
        <authorList>
            <person name="Casanovas-Massana A."/>
            <person name="Hamond C."/>
            <person name="Santos L.A."/>
            <person name="Hacker K.P."/>
            <person name="Balassiano I."/>
            <person name="Medeiros M.A."/>
            <person name="Reis M.G."/>
            <person name="Ko A.I."/>
            <person name="Wunder E.A."/>
        </authorList>
    </citation>
    <scope>NUCLEOTIDE SEQUENCE [LARGE SCALE GENOMIC DNA]</scope>
    <source>
        <strain evidence="2">AMB6-RJ</strain>
    </source>
</reference>
<evidence type="ECO:0000313" key="1">
    <source>
        <dbReference type="EMBL" id="RHX87639.1"/>
    </source>
</evidence>
<gene>
    <name evidence="1" type="ORF">DLM78_01165</name>
</gene>
<evidence type="ECO:0000313" key="2">
    <source>
        <dbReference type="Proteomes" id="UP000266669"/>
    </source>
</evidence>
<proteinExistence type="predicted"/>
<dbReference type="EMBL" id="QHCS01000001">
    <property type="protein sequence ID" value="RHX87639.1"/>
    <property type="molecule type" value="Genomic_DNA"/>
</dbReference>
<dbReference type="AlphaFoldDB" id="A0A8B3CSF9"/>
<comment type="caution">
    <text evidence="1">The sequence shown here is derived from an EMBL/GenBank/DDBJ whole genome shotgun (WGS) entry which is preliminary data.</text>
</comment>
<name>A0A8B3CSF9_9LEPT</name>
<organism evidence="1 2">
    <name type="scientific">Leptospira stimsonii</name>
    <dbReference type="NCBI Taxonomy" id="2202203"/>
    <lineage>
        <taxon>Bacteria</taxon>
        <taxon>Pseudomonadati</taxon>
        <taxon>Spirochaetota</taxon>
        <taxon>Spirochaetia</taxon>
        <taxon>Leptospirales</taxon>
        <taxon>Leptospiraceae</taxon>
        <taxon>Leptospira</taxon>
    </lineage>
</organism>
<protein>
    <submittedName>
        <fullName evidence="1">Uncharacterized protein</fullName>
    </submittedName>
</protein>